<gene>
    <name evidence="2" type="ORF">OXX778_LOCUS7597</name>
</gene>
<evidence type="ECO:0000259" key="1">
    <source>
        <dbReference type="Pfam" id="PF23066"/>
    </source>
</evidence>
<evidence type="ECO:0000313" key="2">
    <source>
        <dbReference type="EMBL" id="CAF0823558.1"/>
    </source>
</evidence>
<organism evidence="2 3">
    <name type="scientific">Brachionus calyciflorus</name>
    <dbReference type="NCBI Taxonomy" id="104777"/>
    <lineage>
        <taxon>Eukaryota</taxon>
        <taxon>Metazoa</taxon>
        <taxon>Spiralia</taxon>
        <taxon>Gnathifera</taxon>
        <taxon>Rotifera</taxon>
        <taxon>Eurotatoria</taxon>
        <taxon>Monogononta</taxon>
        <taxon>Pseudotrocha</taxon>
        <taxon>Ploima</taxon>
        <taxon>Brachionidae</taxon>
        <taxon>Brachionus</taxon>
    </lineage>
</organism>
<dbReference type="PANTHER" id="PTHR25480:SF0">
    <property type="entry name" value="C-MAF-INDUCING PROTEIN"/>
    <property type="match status" value="1"/>
</dbReference>
<sequence length="940" mass="108348">MEISDKERLRVSSPIFNKKTSRNPIKRLYNQNKSINENDESEKQLDERKLSLNFFKNKSEVEIQFDSKLINNNKLSMITSISENSSIMNFSKLFNVSKTMTSSIDHSLSPLFFTREAYPPYQVHRHRHVHHRNYKIKKSREKDDTDIVEDPDSVKIPHVNFCVEDTALGSPLTLDSALYKESCDNINKKVKEKRVNQEIKNNLINKSQHLHKSSPNLTILSLDDYESRTIEFNNDLNHKKKLIIKSYPSNLELSTSINQIYNNFERDRLLLNNAKLVNNLVKIASCENNINFKNNNYSSNKKSLNRFKLISEGDVQLCKLVHTKNVFSKILSSKLLRRWKPHRLVLRENGINSISESDYIRTGIPYHTIIEVSSISKWEPGNKYCLRVATLDCHFLIQTNNVYVRDQWIHSILWKKHIFKSKKVLINAVRPEILIKEIKNMISMSLSTPLEDNEIYQHPIELVSEILQKQNLPKQTHEEVIVCLGPLLEKNQPSPEICDFFSKHCRDSPRSHIVIEMFTPVIKRILKHNGDFGRNPKMRLFIQDYLAALMSQNNGLQTVQSFVNTMHSPSSQCPFPRVLPNFVSVCLAAIYSCFEQRKNFKTKSTTPPEITLTKQEQEDQLICHITMMLTMSKFDDWIVNLAQLLQSIPFPDQALTHEKFIKIIKKIVENFAEDPRCEVHQTLLGIREGKEGWFEIFCPGGKSCDDDGELFSLMLKTLINCCCKKKRFLLSFNKLISQIMILAVREEPSAIETLCAMLDLDGVEHPENKLQIISTLQSTQLGLKMYAKVCERQMQLKELQQKGGPRKLTLPLRSTDEDLAKLLLSGSFGNLECLSLAFTNVTSACAEYLIKLPSLRYLNLWSTKFGDEGLELISEHLQRLQVLNLCETPVTDKGLACLSSMKQLRKLNLNSTNLSALTFEGLKECLPALQECDIRYTDAW</sequence>
<dbReference type="PANTHER" id="PTHR25480">
    <property type="entry name" value="LEUCINE-RICH REPEAT-CONTAINING PROTEIN 73"/>
    <property type="match status" value="1"/>
</dbReference>
<proteinExistence type="predicted"/>
<dbReference type="Gene3D" id="3.80.10.10">
    <property type="entry name" value="Ribonuclease Inhibitor"/>
    <property type="match status" value="1"/>
</dbReference>
<keyword evidence="3" id="KW-1185">Reference proteome</keyword>
<dbReference type="EMBL" id="CAJNOC010000980">
    <property type="protein sequence ID" value="CAF0823558.1"/>
    <property type="molecule type" value="Genomic_DNA"/>
</dbReference>
<dbReference type="OrthoDB" id="10056090at2759"/>
<comment type="caution">
    <text evidence="2">The sequence shown here is derived from an EMBL/GenBank/DDBJ whole genome shotgun (WGS) entry which is preliminary data.</text>
</comment>
<dbReference type="InterPro" id="IPR032675">
    <property type="entry name" value="LRR_dom_sf"/>
</dbReference>
<reference evidence="2" key="1">
    <citation type="submission" date="2021-02" db="EMBL/GenBank/DDBJ databases">
        <authorList>
            <person name="Nowell W R."/>
        </authorList>
    </citation>
    <scope>NUCLEOTIDE SEQUENCE</scope>
    <source>
        <strain evidence="2">Ploen Becks lab</strain>
    </source>
</reference>
<dbReference type="SUPFAM" id="SSF50729">
    <property type="entry name" value="PH domain-like"/>
    <property type="match status" value="1"/>
</dbReference>
<protein>
    <recommendedName>
        <fullName evidence="1">C-Maf-inducing protein PH domain-containing protein</fullName>
    </recommendedName>
</protein>
<dbReference type="AlphaFoldDB" id="A0A813UAH6"/>
<name>A0A813UAH6_9BILA</name>
<feature type="domain" description="C-Maf-inducing protein PH" evidence="1">
    <location>
        <begin position="306"/>
        <end position="425"/>
    </location>
</feature>
<dbReference type="Pfam" id="PF23066">
    <property type="entry name" value="PH_21"/>
    <property type="match status" value="1"/>
</dbReference>
<dbReference type="InterPro" id="IPR056429">
    <property type="entry name" value="PH_CMIP"/>
</dbReference>
<dbReference type="InterPro" id="IPR052813">
    <property type="entry name" value="CMIP"/>
</dbReference>
<dbReference type="Proteomes" id="UP000663879">
    <property type="component" value="Unassembled WGS sequence"/>
</dbReference>
<accession>A0A813UAH6</accession>
<dbReference type="SUPFAM" id="SSF52047">
    <property type="entry name" value="RNI-like"/>
    <property type="match status" value="1"/>
</dbReference>
<dbReference type="SMART" id="SM00368">
    <property type="entry name" value="LRR_RI"/>
    <property type="match status" value="2"/>
</dbReference>
<evidence type="ECO:0000313" key="3">
    <source>
        <dbReference type="Proteomes" id="UP000663879"/>
    </source>
</evidence>